<sequence>MEYTKDFKERDELLDQLVERGLEVPDPSAALRFLTRVGYFRSGAYRYVLRELLPSEQINPKLREFRSDRYVAGASFDHVVQLEAFDFKLARVCLEGLLDFEVRVRAAIAHTLAAQDISAHTRIDCLDERMCSRPAKDGTKFEAWMETCEAAITAAAEDEDFIAHHLLKYPEQPVPIWALTEALSFGKLPFLFELMKTEDAREVARSFGFEHPRPFGAVLRMMVDLRNTCAHGSRLFNRAFKRSLSLKVHETKGDLLDHVVGESFTTSPKPQQRVYIYAAVLAFMLRSHDAGTNWHMTFKTQAKKLDIELHAPDGTGVVSRERSMGFPVNWEQLQLWSGANAASR</sequence>
<keyword evidence="2" id="KW-1185">Reference proteome</keyword>
<dbReference type="AlphaFoldDB" id="A0AA40SRT7"/>
<organism evidence="1 2">
    <name type="scientific">Microbacterium invictum</name>
    <dbReference type="NCBI Taxonomy" id="515415"/>
    <lineage>
        <taxon>Bacteria</taxon>
        <taxon>Bacillati</taxon>
        <taxon>Actinomycetota</taxon>
        <taxon>Actinomycetes</taxon>
        <taxon>Micrococcales</taxon>
        <taxon>Microbacteriaceae</taxon>
        <taxon>Microbacterium</taxon>
    </lineage>
</organism>
<proteinExistence type="predicted"/>
<accession>A0AA40SRT7</accession>
<dbReference type="EMBL" id="JACIFH010000001">
    <property type="protein sequence ID" value="MBB4141075.1"/>
    <property type="molecule type" value="Genomic_DNA"/>
</dbReference>
<protein>
    <submittedName>
        <fullName evidence="1">Abortive infection bacteriophage resistance protein</fullName>
    </submittedName>
</protein>
<name>A0AA40SRT7_9MICO</name>
<evidence type="ECO:0000313" key="2">
    <source>
        <dbReference type="Proteomes" id="UP000549113"/>
    </source>
</evidence>
<dbReference type="InterPro" id="IPR011664">
    <property type="entry name" value="Abi_system_AbiD/AbiF-like"/>
</dbReference>
<reference evidence="1 2" key="1">
    <citation type="submission" date="2020-08" db="EMBL/GenBank/DDBJ databases">
        <title>Sequencing the genomes of 1000 actinobacteria strains.</title>
        <authorList>
            <person name="Klenk H.-P."/>
        </authorList>
    </citation>
    <scope>NUCLEOTIDE SEQUENCE [LARGE SCALE GENOMIC DNA]</scope>
    <source>
        <strain evidence="1 2">DSM 19600</strain>
    </source>
</reference>
<dbReference type="Proteomes" id="UP000549113">
    <property type="component" value="Unassembled WGS sequence"/>
</dbReference>
<dbReference type="Pfam" id="PF07751">
    <property type="entry name" value="Abi_2"/>
    <property type="match status" value="1"/>
</dbReference>
<evidence type="ECO:0000313" key="1">
    <source>
        <dbReference type="EMBL" id="MBB4141075.1"/>
    </source>
</evidence>
<gene>
    <name evidence="1" type="ORF">BKA10_002869</name>
</gene>
<dbReference type="RefSeq" id="WP_183500597.1">
    <property type="nucleotide sequence ID" value="NZ_BAABCO010000003.1"/>
</dbReference>
<comment type="caution">
    <text evidence="1">The sequence shown here is derived from an EMBL/GenBank/DDBJ whole genome shotgun (WGS) entry which is preliminary data.</text>
</comment>